<keyword evidence="2 4" id="KW-0238">DNA-binding</keyword>
<feature type="domain" description="HTH tetR-type" evidence="5">
    <location>
        <begin position="17"/>
        <end position="77"/>
    </location>
</feature>
<dbReference type="SUPFAM" id="SSF46689">
    <property type="entry name" value="Homeodomain-like"/>
    <property type="match status" value="1"/>
</dbReference>
<dbReference type="AlphaFoldDB" id="A0A8J3I6N8"/>
<evidence type="ECO:0000313" key="6">
    <source>
        <dbReference type="EMBL" id="GHO48098.1"/>
    </source>
</evidence>
<evidence type="ECO:0000256" key="1">
    <source>
        <dbReference type="ARBA" id="ARBA00023015"/>
    </source>
</evidence>
<feature type="DNA-binding region" description="H-T-H motif" evidence="4">
    <location>
        <begin position="40"/>
        <end position="59"/>
    </location>
</feature>
<keyword evidence="3" id="KW-0804">Transcription</keyword>
<dbReference type="Gene3D" id="1.10.357.10">
    <property type="entry name" value="Tetracycline Repressor, domain 2"/>
    <property type="match status" value="1"/>
</dbReference>
<dbReference type="Pfam" id="PF16859">
    <property type="entry name" value="TetR_C_11"/>
    <property type="match status" value="1"/>
</dbReference>
<dbReference type="InterPro" id="IPR011075">
    <property type="entry name" value="TetR_C"/>
</dbReference>
<reference evidence="6" key="1">
    <citation type="submission" date="2020-10" db="EMBL/GenBank/DDBJ databases">
        <title>Taxonomic study of unclassified bacteria belonging to the class Ktedonobacteria.</title>
        <authorList>
            <person name="Yabe S."/>
            <person name="Wang C.M."/>
            <person name="Zheng Y."/>
            <person name="Sakai Y."/>
            <person name="Cavaletti L."/>
            <person name="Monciardini P."/>
            <person name="Donadio S."/>
        </authorList>
    </citation>
    <scope>NUCLEOTIDE SEQUENCE</scope>
    <source>
        <strain evidence="6">SOSP1-1</strain>
    </source>
</reference>
<dbReference type="PANTHER" id="PTHR30055:SF148">
    <property type="entry name" value="TETR-FAMILY TRANSCRIPTIONAL REGULATOR"/>
    <property type="match status" value="1"/>
</dbReference>
<evidence type="ECO:0000256" key="2">
    <source>
        <dbReference type="ARBA" id="ARBA00023125"/>
    </source>
</evidence>
<dbReference type="Gene3D" id="1.10.10.60">
    <property type="entry name" value="Homeodomain-like"/>
    <property type="match status" value="1"/>
</dbReference>
<dbReference type="PANTHER" id="PTHR30055">
    <property type="entry name" value="HTH-TYPE TRANSCRIPTIONAL REGULATOR RUTR"/>
    <property type="match status" value="1"/>
</dbReference>
<sequence length="197" mass="21887">MESGEEGPRRRPGGRSARVQAAAYDAVIALVQERGYEALSLAAIAERAGVHESSLYRRWGTREQLLLDAISSRAAREVPIPDTGALRSDLIELLRLVSTFLQTAEGQALVRTGVATAHIPAFRTFHQEYWQQRHIGLHTLFQRAIERGELAPETDCQLLLETLIGVFYVRAFLLAEPLPEILPERVVDLILPGAQGR</sequence>
<dbReference type="InterPro" id="IPR001647">
    <property type="entry name" value="HTH_TetR"/>
</dbReference>
<dbReference type="Proteomes" id="UP000612362">
    <property type="component" value="Unassembled WGS sequence"/>
</dbReference>
<dbReference type="GO" id="GO:0000976">
    <property type="term" value="F:transcription cis-regulatory region binding"/>
    <property type="evidence" value="ECO:0007669"/>
    <property type="project" value="TreeGrafter"/>
</dbReference>
<dbReference type="InterPro" id="IPR036271">
    <property type="entry name" value="Tet_transcr_reg_TetR-rel_C_sf"/>
</dbReference>
<accession>A0A8J3I6N8</accession>
<keyword evidence="1" id="KW-0805">Transcription regulation</keyword>
<evidence type="ECO:0000259" key="5">
    <source>
        <dbReference type="PROSITE" id="PS50977"/>
    </source>
</evidence>
<dbReference type="PRINTS" id="PR00455">
    <property type="entry name" value="HTHTETR"/>
</dbReference>
<dbReference type="PROSITE" id="PS50977">
    <property type="entry name" value="HTH_TETR_2"/>
    <property type="match status" value="1"/>
</dbReference>
<evidence type="ECO:0000313" key="7">
    <source>
        <dbReference type="Proteomes" id="UP000612362"/>
    </source>
</evidence>
<dbReference type="SUPFAM" id="SSF48498">
    <property type="entry name" value="Tetracyclin repressor-like, C-terminal domain"/>
    <property type="match status" value="1"/>
</dbReference>
<gene>
    <name evidence="6" type="ORF">KSX_62610</name>
</gene>
<organism evidence="6 7">
    <name type="scientific">Ktedonospora formicarum</name>
    <dbReference type="NCBI Taxonomy" id="2778364"/>
    <lineage>
        <taxon>Bacteria</taxon>
        <taxon>Bacillati</taxon>
        <taxon>Chloroflexota</taxon>
        <taxon>Ktedonobacteria</taxon>
        <taxon>Ktedonobacterales</taxon>
        <taxon>Ktedonobacteraceae</taxon>
        <taxon>Ktedonospora</taxon>
    </lineage>
</organism>
<protein>
    <submittedName>
        <fullName evidence="6">TetR family transcriptional regulator</fullName>
    </submittedName>
</protein>
<dbReference type="EMBL" id="BNJF01000003">
    <property type="protein sequence ID" value="GHO48098.1"/>
    <property type="molecule type" value="Genomic_DNA"/>
</dbReference>
<name>A0A8J3I6N8_9CHLR</name>
<dbReference type="InterPro" id="IPR009057">
    <property type="entry name" value="Homeodomain-like_sf"/>
</dbReference>
<evidence type="ECO:0000256" key="4">
    <source>
        <dbReference type="PROSITE-ProRule" id="PRU00335"/>
    </source>
</evidence>
<evidence type="ECO:0000256" key="3">
    <source>
        <dbReference type="ARBA" id="ARBA00023163"/>
    </source>
</evidence>
<dbReference type="Pfam" id="PF00440">
    <property type="entry name" value="TetR_N"/>
    <property type="match status" value="1"/>
</dbReference>
<dbReference type="InterPro" id="IPR050109">
    <property type="entry name" value="HTH-type_TetR-like_transc_reg"/>
</dbReference>
<comment type="caution">
    <text evidence="6">The sequence shown here is derived from an EMBL/GenBank/DDBJ whole genome shotgun (WGS) entry which is preliminary data.</text>
</comment>
<dbReference type="GO" id="GO:0003700">
    <property type="term" value="F:DNA-binding transcription factor activity"/>
    <property type="evidence" value="ECO:0007669"/>
    <property type="project" value="TreeGrafter"/>
</dbReference>
<proteinExistence type="predicted"/>
<keyword evidence="7" id="KW-1185">Reference proteome</keyword>